<dbReference type="AlphaFoldDB" id="A0A9P4W9U9"/>
<dbReference type="OrthoDB" id="1022638at2759"/>
<dbReference type="Proteomes" id="UP000801428">
    <property type="component" value="Unassembled WGS sequence"/>
</dbReference>
<feature type="domain" description="BTB" evidence="1">
    <location>
        <begin position="99"/>
        <end position="170"/>
    </location>
</feature>
<accession>A0A9P4W9U9</accession>
<dbReference type="PROSITE" id="PS50097">
    <property type="entry name" value="BTB"/>
    <property type="match status" value="1"/>
</dbReference>
<name>A0A9P4W9U9_CURKU</name>
<gene>
    <name evidence="2" type="ORF">E8E13_001543</name>
</gene>
<sequence>MAGRGAGRGTMAGRGRAASNSFGDSYFNATVATPNALTPSPRPVIEGRPINTQQPRINFQQSPQPPPPQAFLTKLANAAAVAPSVSLLVPRTKRIRFDDPVRIEVGPHGSPEVFILDAQILIARSPFFRKALSGSFKEAKDRVVKLPEDEPELVGIYLHHLHTNELSVLPDPLPNDYVGDEEKVNLARLYALAEKLQEVKSKIAILKALIASCYQGRAGDMRVDGLCKPPPLSAGIAIYNGTAKGSKARKFLVDIIAWDVKGEFVTDKWPHEFSHELATELMCHRDAVCGKRLTFWQMRNTKFYMEDETGD</sequence>
<proteinExistence type="predicted"/>
<dbReference type="InterPro" id="IPR000210">
    <property type="entry name" value="BTB/POZ_dom"/>
</dbReference>
<evidence type="ECO:0000313" key="3">
    <source>
        <dbReference type="Proteomes" id="UP000801428"/>
    </source>
</evidence>
<comment type="caution">
    <text evidence="2">The sequence shown here is derived from an EMBL/GenBank/DDBJ whole genome shotgun (WGS) entry which is preliminary data.</text>
</comment>
<protein>
    <recommendedName>
        <fullName evidence="1">BTB domain-containing protein</fullName>
    </recommendedName>
</protein>
<evidence type="ECO:0000313" key="2">
    <source>
        <dbReference type="EMBL" id="KAF3004769.1"/>
    </source>
</evidence>
<organism evidence="2 3">
    <name type="scientific">Curvularia kusanoi</name>
    <name type="common">Cochliobolus kusanoi</name>
    <dbReference type="NCBI Taxonomy" id="90978"/>
    <lineage>
        <taxon>Eukaryota</taxon>
        <taxon>Fungi</taxon>
        <taxon>Dikarya</taxon>
        <taxon>Ascomycota</taxon>
        <taxon>Pezizomycotina</taxon>
        <taxon>Dothideomycetes</taxon>
        <taxon>Pleosporomycetidae</taxon>
        <taxon>Pleosporales</taxon>
        <taxon>Pleosporineae</taxon>
        <taxon>Pleosporaceae</taxon>
        <taxon>Curvularia</taxon>
    </lineage>
</organism>
<dbReference type="PANTHER" id="PTHR47843">
    <property type="entry name" value="BTB DOMAIN-CONTAINING PROTEIN-RELATED"/>
    <property type="match status" value="1"/>
</dbReference>
<reference evidence="2" key="1">
    <citation type="submission" date="2019-04" db="EMBL/GenBank/DDBJ databases">
        <title>Sequencing of skin fungus with MAO and IRED activity.</title>
        <authorList>
            <person name="Marsaioli A.J."/>
            <person name="Bonatto J.M.C."/>
            <person name="Reis Junior O."/>
        </authorList>
    </citation>
    <scope>NUCLEOTIDE SEQUENCE</scope>
    <source>
        <strain evidence="2">30M1</strain>
    </source>
</reference>
<dbReference type="CDD" id="cd18186">
    <property type="entry name" value="BTB_POZ_ZBTB_KLHL-like"/>
    <property type="match status" value="1"/>
</dbReference>
<dbReference type="Gene3D" id="3.30.710.10">
    <property type="entry name" value="Potassium Channel Kv1.1, Chain A"/>
    <property type="match status" value="1"/>
</dbReference>
<dbReference type="InterPro" id="IPR011333">
    <property type="entry name" value="SKP1/BTB/POZ_sf"/>
</dbReference>
<keyword evidence="3" id="KW-1185">Reference proteome</keyword>
<dbReference type="SUPFAM" id="SSF54695">
    <property type="entry name" value="POZ domain"/>
    <property type="match status" value="1"/>
</dbReference>
<dbReference type="EMBL" id="SWKU01000007">
    <property type="protein sequence ID" value="KAF3004769.1"/>
    <property type="molecule type" value="Genomic_DNA"/>
</dbReference>
<evidence type="ECO:0000259" key="1">
    <source>
        <dbReference type="PROSITE" id="PS50097"/>
    </source>
</evidence>
<dbReference type="PANTHER" id="PTHR47843:SF2">
    <property type="entry name" value="BTB DOMAIN-CONTAINING PROTEIN"/>
    <property type="match status" value="1"/>
</dbReference>